<dbReference type="Pfam" id="PF01053">
    <property type="entry name" value="Cys_Met_Meta_PP"/>
    <property type="match status" value="1"/>
</dbReference>
<dbReference type="GO" id="GO:0030170">
    <property type="term" value="F:pyridoxal phosphate binding"/>
    <property type="evidence" value="ECO:0007669"/>
    <property type="project" value="InterPro"/>
</dbReference>
<dbReference type="SUPFAM" id="SSF53383">
    <property type="entry name" value="PLP-dependent transferases"/>
    <property type="match status" value="1"/>
</dbReference>
<dbReference type="GO" id="GO:0005737">
    <property type="term" value="C:cytoplasm"/>
    <property type="evidence" value="ECO:0007669"/>
    <property type="project" value="TreeGrafter"/>
</dbReference>
<dbReference type="EMBL" id="AE015929">
    <property type="protein sequence ID" value="AAO06022.1"/>
    <property type="molecule type" value="Genomic_DNA"/>
</dbReference>
<dbReference type="InterPro" id="IPR054542">
    <property type="entry name" value="Cys_met_metab_PP"/>
</dbReference>
<feature type="modified residue" description="N6-(pyridoxal phosphate)lysine" evidence="4">
    <location>
        <position position="193"/>
    </location>
</feature>
<evidence type="ECO:0000256" key="2">
    <source>
        <dbReference type="ARBA" id="ARBA00009077"/>
    </source>
</evidence>
<dbReference type="Gene3D" id="3.90.1150.10">
    <property type="entry name" value="Aspartate Aminotransferase, domain 1"/>
    <property type="match status" value="1"/>
</dbReference>
<dbReference type="HOGENOM" id="CLU_018986_2_1_9"/>
<dbReference type="InterPro" id="IPR015422">
    <property type="entry name" value="PyrdxlP-dep_Trfase_small"/>
</dbReference>
<dbReference type="PANTHER" id="PTHR11808">
    <property type="entry name" value="TRANS-SULFURATION ENZYME FAMILY MEMBER"/>
    <property type="match status" value="1"/>
</dbReference>
<dbReference type="InterPro" id="IPR000277">
    <property type="entry name" value="Cys/Met-Metab_PyrdxlP-dep_enz"/>
</dbReference>
<evidence type="ECO:0000256" key="4">
    <source>
        <dbReference type="PIRSR" id="PIRSR001434-2"/>
    </source>
</evidence>
<dbReference type="PANTHER" id="PTHR11808:SF90">
    <property type="entry name" value="CYSTATHIONINE GAMMA-SYNTHASE"/>
    <property type="match status" value="1"/>
</dbReference>
<accession>A0A0H2VIU9</accession>
<sequence length="367" mass="41370">MKDTDLAQIALTQDHTGAIVNPIYLSTAYQHPHLGESTGYDYTRTKNPTRTAFEEAFAQLEKGIASFATSSGMAAIQLICNIFKPGDEILVAFDLYGGTFRLFDFYEKQYGLKFKYVDFLNYEEVEKNITPQTRALFIEPISNPQMIEIDVEPYYILSKKHQLLTIIDNTFLTPYLSTPLEEGADIVLHSATKYIGGHNDVLAGVVTVKDAQLAEQLNQFHNMIGATLSPLDSYLLQRGLKTLHLRIERSQENAQKLAQRCRQSDSIDEVLYSGRTGMLSLRLNQAYSVAKFLENLEICIFAESLGGTETFITFPYTQTHVDMPDEEKDKRGIDEYLIRLSVGIEDYNDIEADIIQALENSKVGVIS</sequence>
<reference evidence="6 7" key="1">
    <citation type="journal article" date="2003" name="Mol. Microbiol.">
        <title>Genome-based analysis of virulence genes in a non-biofilm-forming Staphylococcus epidermidis strain (ATCC 12228).</title>
        <authorList>
            <person name="Zhang Y.Q."/>
            <person name="Ren S.X."/>
            <person name="Li H.L."/>
            <person name="Wang Y.X."/>
            <person name="Fu G."/>
            <person name="Yang J."/>
            <person name="Qin Z.Q."/>
            <person name="Miao Y.G."/>
            <person name="Wang W.Y."/>
            <person name="Chen R.S."/>
            <person name="Shen Y."/>
            <person name="Chen Z."/>
            <person name="Yuan Z.H."/>
            <person name="Zhao G.P."/>
            <person name="Qu D."/>
            <person name="Danchin A."/>
            <person name="Wen Y.M."/>
        </authorList>
    </citation>
    <scope>NUCLEOTIDE SEQUENCE [LARGE SCALE GENOMIC DNA]</scope>
    <source>
        <strain evidence="7">ATCC 12228 / FDA PCI 1200</strain>
    </source>
</reference>
<dbReference type="eggNOG" id="COG0626">
    <property type="taxonomic scope" value="Bacteria"/>
</dbReference>
<protein>
    <submittedName>
        <fullName evidence="6">Cystathionine gamma-synthase</fullName>
    </submittedName>
</protein>
<name>A0A0H2VIU9_STAES</name>
<evidence type="ECO:0000313" key="7">
    <source>
        <dbReference type="Proteomes" id="UP000001411"/>
    </source>
</evidence>
<organism evidence="6 7">
    <name type="scientific">Staphylococcus epidermidis (strain ATCC 12228 / FDA PCI 1200)</name>
    <dbReference type="NCBI Taxonomy" id="176280"/>
    <lineage>
        <taxon>Bacteria</taxon>
        <taxon>Bacillati</taxon>
        <taxon>Bacillota</taxon>
        <taxon>Bacilli</taxon>
        <taxon>Bacillales</taxon>
        <taxon>Staphylococcaceae</taxon>
        <taxon>Staphylococcus</taxon>
    </lineage>
</organism>
<gene>
    <name evidence="6" type="ordered locus">SE_2379</name>
</gene>
<dbReference type="GO" id="GO:0019346">
    <property type="term" value="P:transsulfuration"/>
    <property type="evidence" value="ECO:0007669"/>
    <property type="project" value="InterPro"/>
</dbReference>
<dbReference type="GO" id="GO:0016846">
    <property type="term" value="F:carbon-sulfur lyase activity"/>
    <property type="evidence" value="ECO:0007669"/>
    <property type="project" value="TreeGrafter"/>
</dbReference>
<evidence type="ECO:0000256" key="3">
    <source>
        <dbReference type="ARBA" id="ARBA00022898"/>
    </source>
</evidence>
<proteinExistence type="inferred from homology"/>
<evidence type="ECO:0000256" key="1">
    <source>
        <dbReference type="ARBA" id="ARBA00001933"/>
    </source>
</evidence>
<dbReference type="Gene3D" id="3.40.640.10">
    <property type="entry name" value="Type I PLP-dependent aspartate aminotransferase-like (Major domain)"/>
    <property type="match status" value="1"/>
</dbReference>
<comment type="cofactor">
    <cofactor evidence="1 5">
        <name>pyridoxal 5'-phosphate</name>
        <dbReference type="ChEBI" id="CHEBI:597326"/>
    </cofactor>
</comment>
<dbReference type="Proteomes" id="UP000001411">
    <property type="component" value="Chromosome"/>
</dbReference>
<dbReference type="PROSITE" id="PS00868">
    <property type="entry name" value="CYS_MET_METAB_PP"/>
    <property type="match status" value="1"/>
</dbReference>
<dbReference type="FunFam" id="3.40.640.10:FF:000009">
    <property type="entry name" value="Cystathionine gamma-synthase homolog"/>
    <property type="match status" value="1"/>
</dbReference>
<comment type="similarity">
    <text evidence="2 5">Belongs to the trans-sulfuration enzymes family.</text>
</comment>
<dbReference type="RefSeq" id="WP_002485214.1">
    <property type="nucleotide sequence ID" value="NC_004461.1"/>
</dbReference>
<evidence type="ECO:0000313" key="6">
    <source>
        <dbReference type="EMBL" id="AAO06022.1"/>
    </source>
</evidence>
<dbReference type="KEGG" id="sep:SE_2379"/>
<dbReference type="OrthoDB" id="9803887at2"/>
<dbReference type="CDD" id="cd00614">
    <property type="entry name" value="CGS_like"/>
    <property type="match status" value="1"/>
</dbReference>
<keyword evidence="3 4" id="KW-0663">Pyridoxal phosphate</keyword>
<evidence type="ECO:0000256" key="5">
    <source>
        <dbReference type="RuleBase" id="RU362118"/>
    </source>
</evidence>
<dbReference type="PIRSF" id="PIRSF001434">
    <property type="entry name" value="CGS"/>
    <property type="match status" value="1"/>
</dbReference>
<dbReference type="InterPro" id="IPR015421">
    <property type="entry name" value="PyrdxlP-dep_Trfase_major"/>
</dbReference>
<dbReference type="AlphaFoldDB" id="A0A0H2VIU9"/>
<dbReference type="PATRIC" id="fig|176280.10.peg.2318"/>
<dbReference type="InterPro" id="IPR015424">
    <property type="entry name" value="PyrdxlP-dep_Trfase"/>
</dbReference>